<keyword evidence="1" id="KW-0442">Lipid degradation</keyword>
<keyword evidence="1" id="KW-0345">HDL</keyword>
<dbReference type="InterPro" id="IPR023121">
    <property type="entry name" value="ApoC-II_dom_sf"/>
</dbReference>
<keyword evidence="1" id="KW-0850">VLDL</keyword>
<dbReference type="Proteomes" id="UP000826234">
    <property type="component" value="Unassembled WGS sequence"/>
</dbReference>
<evidence type="ECO:0000313" key="3">
    <source>
        <dbReference type="EMBL" id="KAH0631654.1"/>
    </source>
</evidence>
<comment type="subcellular location">
    <subcellularLocation>
        <location evidence="1">Secreted</location>
    </subcellularLocation>
</comment>
<proteinExistence type="inferred from homology"/>
<reference evidence="3 4" key="1">
    <citation type="journal article" date="2022" name="Gigascience">
        <title>A chromosome-level genome assembly and annotation of the desert horned lizard, Phrynosoma platyrhinos, provides insight into chromosomal rearrangements among reptiles.</title>
        <authorList>
            <person name="Koochekian N."/>
            <person name="Ascanio A."/>
            <person name="Farleigh K."/>
            <person name="Card D.C."/>
            <person name="Schield D.R."/>
            <person name="Castoe T.A."/>
            <person name="Jezkova T."/>
        </authorList>
    </citation>
    <scope>NUCLEOTIDE SEQUENCE [LARGE SCALE GENOMIC DNA]</scope>
    <source>
        <strain evidence="3">NK-2021</strain>
    </source>
</reference>
<protein>
    <recommendedName>
        <fullName evidence="1">Apolipoprotein C-II</fullName>
        <shortName evidence="1">Apo-CII</shortName>
        <shortName evidence="1">ApoC-II</shortName>
    </recommendedName>
    <alternativeName>
        <fullName evidence="1">Apolipoprotein C2</fullName>
    </alternativeName>
</protein>
<name>A0ABQ7TQA9_PHRPL</name>
<evidence type="ECO:0000256" key="1">
    <source>
        <dbReference type="RuleBase" id="RU368054"/>
    </source>
</evidence>
<keyword evidence="1" id="KW-0964">Secreted</keyword>
<feature type="region of interest" description="Disordered" evidence="2">
    <location>
        <begin position="1"/>
        <end position="44"/>
    </location>
</feature>
<keyword evidence="1" id="KW-0813">Transport</keyword>
<dbReference type="Gene3D" id="1.10.1440.10">
    <property type="entry name" value="Apolipoprotein C-II"/>
    <property type="match status" value="1"/>
</dbReference>
<gene>
    <name evidence="3" type="ORF">JD844_006090</name>
</gene>
<keyword evidence="1" id="KW-0445">Lipid transport</keyword>
<keyword evidence="1" id="KW-0732">Signal</keyword>
<feature type="compositionally biased region" description="Gly residues" evidence="2">
    <location>
        <begin position="1"/>
        <end position="10"/>
    </location>
</feature>
<organism evidence="3 4">
    <name type="scientific">Phrynosoma platyrhinos</name>
    <name type="common">Desert horned lizard</name>
    <dbReference type="NCBI Taxonomy" id="52577"/>
    <lineage>
        <taxon>Eukaryota</taxon>
        <taxon>Metazoa</taxon>
        <taxon>Chordata</taxon>
        <taxon>Craniata</taxon>
        <taxon>Vertebrata</taxon>
        <taxon>Euteleostomi</taxon>
        <taxon>Lepidosauria</taxon>
        <taxon>Squamata</taxon>
        <taxon>Bifurcata</taxon>
        <taxon>Unidentata</taxon>
        <taxon>Episquamata</taxon>
        <taxon>Toxicofera</taxon>
        <taxon>Iguania</taxon>
        <taxon>Phrynosomatidae</taxon>
        <taxon>Phrynosomatinae</taxon>
        <taxon>Phrynosoma</taxon>
    </lineage>
</organism>
<keyword evidence="4" id="KW-1185">Reference proteome</keyword>
<evidence type="ECO:0000313" key="4">
    <source>
        <dbReference type="Proteomes" id="UP000826234"/>
    </source>
</evidence>
<dbReference type="EMBL" id="JAIPUX010000035">
    <property type="protein sequence ID" value="KAH0631654.1"/>
    <property type="molecule type" value="Genomic_DNA"/>
</dbReference>
<accession>A0ABQ7TQA9</accession>
<comment type="similarity">
    <text evidence="1">Belongs to the apolipoprotein C2 family.</text>
</comment>
<keyword evidence="1" id="KW-0427">LDL</keyword>
<dbReference type="Pfam" id="PF05355">
    <property type="entry name" value="Apo-CII"/>
    <property type="match status" value="1"/>
</dbReference>
<evidence type="ECO:0000256" key="2">
    <source>
        <dbReference type="SAM" id="MobiDB-lite"/>
    </source>
</evidence>
<sequence>METADWGGGPSCPSPQRIGAPQVDDRLKNPLLGDPPPHPSHFPAKPGDVHWFPKVILISSASIATWTCLLGLWSVEGGVVVPSLAKEILGVEVSSYRLQKREAQEKEVLTQLQEAAKDDMYQKGYTAVNTYASIISDQIYHWWHGDE</sequence>
<keyword evidence="1" id="KW-0443">Lipid metabolism</keyword>
<keyword evidence="1" id="KW-0162">Chylomicron</keyword>
<comment type="caution">
    <text evidence="3">The sequence shown here is derived from an EMBL/GenBank/DDBJ whole genome shotgun (WGS) entry which is preliminary data.</text>
</comment>
<dbReference type="InterPro" id="IPR008019">
    <property type="entry name" value="Apo-CII"/>
</dbReference>
<comment type="function">
    <text evidence="1">Component of chylomicrons, very low-density lipoproteins (VLDL), low-density lipoproteins (LDL), and high-density lipoproteins (HDL) in plasma. Plays an important role in lipoprotein metabolism as an activator of lipoprotein lipase.</text>
</comment>